<dbReference type="EMBL" id="BKAG01000057">
    <property type="protein sequence ID" value="GEP45707.1"/>
    <property type="molecule type" value="Genomic_DNA"/>
</dbReference>
<evidence type="ECO:0000313" key="3">
    <source>
        <dbReference type="EMBL" id="GEP45707.1"/>
    </source>
</evidence>
<dbReference type="RefSeq" id="WP_146854854.1">
    <property type="nucleotide sequence ID" value="NZ_BKAG01000057.1"/>
</dbReference>
<comment type="caution">
    <text evidence="3">The sequence shown here is derived from an EMBL/GenBank/DDBJ whole genome shotgun (WGS) entry which is preliminary data.</text>
</comment>
<accession>A0A512MG46</accession>
<keyword evidence="2" id="KW-1134">Transmembrane beta strand</keyword>
<dbReference type="GO" id="GO:0005886">
    <property type="term" value="C:plasma membrane"/>
    <property type="evidence" value="ECO:0007669"/>
    <property type="project" value="UniProtKB-SubCell"/>
</dbReference>
<evidence type="ECO:0000256" key="2">
    <source>
        <dbReference type="RuleBase" id="RU362097"/>
    </source>
</evidence>
<feature type="chain" id="PRO_5022253703" evidence="2">
    <location>
        <begin position="19"/>
        <end position="465"/>
    </location>
</feature>
<dbReference type="OrthoDB" id="9770517at2"/>
<dbReference type="InterPro" id="IPR010131">
    <property type="entry name" value="MdtP/NodT-like"/>
</dbReference>
<dbReference type="NCBIfam" id="TIGR01845">
    <property type="entry name" value="outer_NodT"/>
    <property type="match status" value="1"/>
</dbReference>
<feature type="signal peptide" evidence="2">
    <location>
        <begin position="1"/>
        <end position="18"/>
    </location>
</feature>
<keyword evidence="2" id="KW-0472">Membrane</keyword>
<sequence>MQLTKPFLLILCAASATSCTVGPKFKKPQPDMPADFASRAGAARGDAVDAAWWRKLNDSTLNDLIAQASAQNKDIAAAQSRLFEARALWREAVFNYAPTVTVGNTYSQTRNGLTTPAGRQARNNELYRVGFDADWEIDIFGRVRSSVRAAKATSAAVEADLNDLLITLQSEVALNYLELRGAQAQLAVARENATNQAEAMRIAEVSLKGGKGTQLDVARANSLWNSTQAQIPTYEENVARSIHRIAVLCGRQPSDLRPQLGVSKRQPSVPSRINIVSPADLLRRRPDIRAAENALAAETHRVGIAVADLFPRVTFNGRINLEGQTIASLGQSGADAFTFGPRITWAFLNLGRVRQQIKAAGHRADAALSRYEQTVLLALEETENALTSYDRERVRLRHLEASASSAREAATLARQRYQDGIADFLAVLDAERVAINVQNDVVLSRARAAAAWVRIYKAMGGGWEG</sequence>
<dbReference type="PANTHER" id="PTHR30203">
    <property type="entry name" value="OUTER MEMBRANE CATION EFFLUX PROTEIN"/>
    <property type="match status" value="1"/>
</dbReference>
<evidence type="ECO:0000313" key="4">
    <source>
        <dbReference type="Proteomes" id="UP000321577"/>
    </source>
</evidence>
<keyword evidence="2" id="KW-0564">Palmitate</keyword>
<protein>
    <submittedName>
        <fullName evidence="3">RND transporter</fullName>
    </submittedName>
</protein>
<reference evidence="3 4" key="1">
    <citation type="submission" date="2019-07" db="EMBL/GenBank/DDBJ databases">
        <title>Whole genome shotgun sequence of Brevifollis gellanilyticus NBRC 108608.</title>
        <authorList>
            <person name="Hosoyama A."/>
            <person name="Uohara A."/>
            <person name="Ohji S."/>
            <person name="Ichikawa N."/>
        </authorList>
    </citation>
    <scope>NUCLEOTIDE SEQUENCE [LARGE SCALE GENOMIC DNA]</scope>
    <source>
        <strain evidence="3 4">NBRC 108608</strain>
    </source>
</reference>
<dbReference type="Gene3D" id="1.20.1600.10">
    <property type="entry name" value="Outer membrane efflux proteins (OEP)"/>
    <property type="match status" value="1"/>
</dbReference>
<dbReference type="GO" id="GO:0015562">
    <property type="term" value="F:efflux transmembrane transporter activity"/>
    <property type="evidence" value="ECO:0007669"/>
    <property type="project" value="InterPro"/>
</dbReference>
<keyword evidence="2" id="KW-0449">Lipoprotein</keyword>
<dbReference type="PANTHER" id="PTHR30203:SF25">
    <property type="entry name" value="OUTER MEMBRANE PROTEIN-RELATED"/>
    <property type="match status" value="1"/>
</dbReference>
<keyword evidence="2" id="KW-0812">Transmembrane</keyword>
<keyword evidence="4" id="KW-1185">Reference proteome</keyword>
<dbReference type="AlphaFoldDB" id="A0A512MG46"/>
<evidence type="ECO:0000256" key="1">
    <source>
        <dbReference type="ARBA" id="ARBA00007613"/>
    </source>
</evidence>
<comment type="subcellular location">
    <subcellularLocation>
        <location evidence="2">Cell membrane</location>
        <topology evidence="2">Lipid-anchor</topology>
    </subcellularLocation>
</comment>
<dbReference type="InterPro" id="IPR003423">
    <property type="entry name" value="OMP_efflux"/>
</dbReference>
<dbReference type="Proteomes" id="UP000321577">
    <property type="component" value="Unassembled WGS sequence"/>
</dbReference>
<gene>
    <name evidence="3" type="ORF">BGE01nite_49980</name>
</gene>
<comment type="similarity">
    <text evidence="1 2">Belongs to the outer membrane factor (OMF) (TC 1.B.17) family.</text>
</comment>
<keyword evidence="2" id="KW-0732">Signal</keyword>
<dbReference type="SUPFAM" id="SSF56954">
    <property type="entry name" value="Outer membrane efflux proteins (OEP)"/>
    <property type="match status" value="1"/>
</dbReference>
<name>A0A512MG46_9BACT</name>
<organism evidence="3 4">
    <name type="scientific">Brevifollis gellanilyticus</name>
    <dbReference type="NCBI Taxonomy" id="748831"/>
    <lineage>
        <taxon>Bacteria</taxon>
        <taxon>Pseudomonadati</taxon>
        <taxon>Verrucomicrobiota</taxon>
        <taxon>Verrucomicrobiia</taxon>
        <taxon>Verrucomicrobiales</taxon>
        <taxon>Verrucomicrobiaceae</taxon>
    </lineage>
</organism>
<dbReference type="Gene3D" id="2.20.200.10">
    <property type="entry name" value="Outer membrane efflux proteins (OEP)"/>
    <property type="match status" value="1"/>
</dbReference>
<proteinExistence type="inferred from homology"/>
<dbReference type="Pfam" id="PF02321">
    <property type="entry name" value="OEP"/>
    <property type="match status" value="2"/>
</dbReference>
<dbReference type="PROSITE" id="PS51257">
    <property type="entry name" value="PROKAR_LIPOPROTEIN"/>
    <property type="match status" value="1"/>
</dbReference>